<dbReference type="AlphaFoldDB" id="V5HL35"/>
<dbReference type="PANTHER" id="PTHR33154">
    <property type="entry name" value="TRANSCRIPTIONAL REGULATOR, ARSR FAMILY"/>
    <property type="match status" value="1"/>
</dbReference>
<dbReference type="OrthoDB" id="9797716at2"/>
<dbReference type="PROSITE" id="PS50987">
    <property type="entry name" value="HTH_ARSR_2"/>
    <property type="match status" value="1"/>
</dbReference>
<evidence type="ECO:0000256" key="2">
    <source>
        <dbReference type="ARBA" id="ARBA00023125"/>
    </source>
</evidence>
<evidence type="ECO:0000313" key="6">
    <source>
        <dbReference type="Proteomes" id="UP000017800"/>
    </source>
</evidence>
<dbReference type="InterPro" id="IPR001845">
    <property type="entry name" value="HTH_ArsR_DNA-bd_dom"/>
</dbReference>
<reference evidence="5 6" key="2">
    <citation type="submission" date="2013-11" db="EMBL/GenBank/DDBJ databases">
        <title>Whole genome shotgun sequence of Vibrio halioticoli NBRC 102217.</title>
        <authorList>
            <person name="Isaki S."/>
            <person name="Kimura A."/>
            <person name="Ohji S."/>
            <person name="Hosoyama A."/>
            <person name="Fujita N."/>
            <person name="Hashimoto M."/>
            <person name="Hosoyama Y."/>
            <person name="Yamazoe A."/>
        </authorList>
    </citation>
    <scope>NUCLEOTIDE SEQUENCE [LARGE SCALE GENOMIC DNA]</scope>
    <source>
        <strain evidence="5 6">NBRC 102217</strain>
    </source>
</reference>
<dbReference type="GO" id="GO:0003677">
    <property type="term" value="F:DNA binding"/>
    <property type="evidence" value="ECO:0007669"/>
    <property type="project" value="UniProtKB-KW"/>
</dbReference>
<dbReference type="InterPro" id="IPR011991">
    <property type="entry name" value="ArsR-like_HTH"/>
</dbReference>
<dbReference type="Gene3D" id="1.10.10.10">
    <property type="entry name" value="Winged helix-like DNA-binding domain superfamily/Winged helix DNA-binding domain"/>
    <property type="match status" value="1"/>
</dbReference>
<comment type="caution">
    <text evidence="5">The sequence shown here is derived from an EMBL/GenBank/DDBJ whole genome shotgun (WGS) entry which is preliminary data.</text>
</comment>
<accession>V5HL35</accession>
<evidence type="ECO:0000256" key="1">
    <source>
        <dbReference type="ARBA" id="ARBA00023015"/>
    </source>
</evidence>
<dbReference type="CDD" id="cd00090">
    <property type="entry name" value="HTH_ARSR"/>
    <property type="match status" value="1"/>
</dbReference>
<keyword evidence="1" id="KW-0805">Transcription regulation</keyword>
<evidence type="ECO:0000259" key="4">
    <source>
        <dbReference type="PROSITE" id="PS50987"/>
    </source>
</evidence>
<dbReference type="InterPro" id="IPR036390">
    <property type="entry name" value="WH_DNA-bd_sf"/>
</dbReference>
<dbReference type="Pfam" id="PF01022">
    <property type="entry name" value="HTH_5"/>
    <property type="match status" value="1"/>
</dbReference>
<proteinExistence type="predicted"/>
<name>V5HL35_9VIBR</name>
<gene>
    <name evidence="5" type="ORF">VHA01S_029_00180</name>
</gene>
<feature type="domain" description="HTH arsR-type" evidence="4">
    <location>
        <begin position="1"/>
        <end position="87"/>
    </location>
</feature>
<protein>
    <submittedName>
        <fullName evidence="5">Putative ArsR family transcriptional regulator</fullName>
    </submittedName>
</protein>
<keyword evidence="3" id="KW-0804">Transcription</keyword>
<dbReference type="NCBIfam" id="NF033788">
    <property type="entry name" value="HTH_metalloreg"/>
    <property type="match status" value="1"/>
</dbReference>
<keyword evidence="2" id="KW-0238">DNA-binding</keyword>
<dbReference type="PRINTS" id="PR00778">
    <property type="entry name" value="HTHARSR"/>
</dbReference>
<dbReference type="InterPro" id="IPR051081">
    <property type="entry name" value="HTH_MetalResp_TranReg"/>
</dbReference>
<dbReference type="SUPFAM" id="SSF46785">
    <property type="entry name" value="Winged helix' DNA-binding domain"/>
    <property type="match status" value="1"/>
</dbReference>
<dbReference type="PANTHER" id="PTHR33154:SF33">
    <property type="entry name" value="TRANSCRIPTIONAL REPRESSOR SDPR"/>
    <property type="match status" value="1"/>
</dbReference>
<dbReference type="Proteomes" id="UP000017800">
    <property type="component" value="Unassembled WGS sequence"/>
</dbReference>
<dbReference type="GO" id="GO:0003700">
    <property type="term" value="F:DNA-binding transcription factor activity"/>
    <property type="evidence" value="ECO:0007669"/>
    <property type="project" value="InterPro"/>
</dbReference>
<dbReference type="RefSeq" id="WP_023404239.1">
    <property type="nucleotide sequence ID" value="NZ_BAUJ01000029.1"/>
</dbReference>
<keyword evidence="6" id="KW-1185">Reference proteome</keyword>
<evidence type="ECO:0000256" key="3">
    <source>
        <dbReference type="ARBA" id="ARBA00023163"/>
    </source>
</evidence>
<dbReference type="eggNOG" id="COG0640">
    <property type="taxonomic scope" value="Bacteria"/>
</dbReference>
<dbReference type="InterPro" id="IPR036388">
    <property type="entry name" value="WH-like_DNA-bd_sf"/>
</dbReference>
<organism evidence="5 6">
    <name type="scientific">Vibrio halioticoli NBRC 102217</name>
    <dbReference type="NCBI Taxonomy" id="1219072"/>
    <lineage>
        <taxon>Bacteria</taxon>
        <taxon>Pseudomonadati</taxon>
        <taxon>Pseudomonadota</taxon>
        <taxon>Gammaproteobacteria</taxon>
        <taxon>Vibrionales</taxon>
        <taxon>Vibrionaceae</taxon>
        <taxon>Vibrio</taxon>
    </lineage>
</organism>
<dbReference type="SMART" id="SM00418">
    <property type="entry name" value="HTH_ARSR"/>
    <property type="match status" value="1"/>
</dbReference>
<reference evidence="5 6" key="1">
    <citation type="submission" date="2013-10" db="EMBL/GenBank/DDBJ databases">
        <authorList>
            <person name="Ichikawa N."/>
            <person name="Kimura A."/>
            <person name="Ohji S."/>
            <person name="Hosoyama A."/>
            <person name="Fujita N."/>
        </authorList>
    </citation>
    <scope>NUCLEOTIDE SEQUENCE [LARGE SCALE GENOMIC DNA]</scope>
    <source>
        <strain evidence="5 6">NBRC 102217</strain>
    </source>
</reference>
<dbReference type="EMBL" id="BAUJ01000029">
    <property type="protein sequence ID" value="GAD89885.1"/>
    <property type="molecule type" value="Genomic_DNA"/>
</dbReference>
<sequence length="89" mass="10216">MQDIFEALSDPHRRKILDMLKHGELCSSDIASQLDITPASVTHHLNKLRSANLIIKTRKGRNIYYTVHTSLMEDVLTYMYSLIDTKGLK</sequence>
<evidence type="ECO:0000313" key="5">
    <source>
        <dbReference type="EMBL" id="GAD89885.1"/>
    </source>
</evidence>